<dbReference type="RefSeq" id="WP_367640784.1">
    <property type="nucleotide sequence ID" value="NZ_JBFNQN010000018.1"/>
</dbReference>
<dbReference type="EMBL" id="JBFNQN010000018">
    <property type="protein sequence ID" value="MEW9267435.1"/>
    <property type="molecule type" value="Genomic_DNA"/>
</dbReference>
<feature type="compositionally biased region" description="Basic residues" evidence="1">
    <location>
        <begin position="96"/>
        <end position="108"/>
    </location>
</feature>
<feature type="region of interest" description="Disordered" evidence="1">
    <location>
        <begin position="96"/>
        <end position="151"/>
    </location>
</feature>
<name>A0ABV3PCU0_9ACTN</name>
<keyword evidence="2" id="KW-1133">Transmembrane helix</keyword>
<keyword evidence="2" id="KW-0812">Transmembrane</keyword>
<organism evidence="3 4">
    <name type="scientific">Kineococcus endophyticus</name>
    <dbReference type="NCBI Taxonomy" id="1181883"/>
    <lineage>
        <taxon>Bacteria</taxon>
        <taxon>Bacillati</taxon>
        <taxon>Actinomycetota</taxon>
        <taxon>Actinomycetes</taxon>
        <taxon>Kineosporiales</taxon>
        <taxon>Kineosporiaceae</taxon>
        <taxon>Kineococcus</taxon>
    </lineage>
</organism>
<keyword evidence="2" id="KW-0472">Membrane</keyword>
<evidence type="ECO:0000256" key="1">
    <source>
        <dbReference type="SAM" id="MobiDB-lite"/>
    </source>
</evidence>
<feature type="transmembrane region" description="Helical" evidence="2">
    <location>
        <begin position="27"/>
        <end position="45"/>
    </location>
</feature>
<evidence type="ECO:0000313" key="4">
    <source>
        <dbReference type="Proteomes" id="UP001555826"/>
    </source>
</evidence>
<comment type="caution">
    <text evidence="3">The sequence shown here is derived from an EMBL/GenBank/DDBJ whole genome shotgun (WGS) entry which is preliminary data.</text>
</comment>
<reference evidence="3 4" key="1">
    <citation type="submission" date="2024-07" db="EMBL/GenBank/DDBJ databases">
        <authorList>
            <person name="Thanompreechachai J."/>
            <person name="Duangmal K."/>
        </authorList>
    </citation>
    <scope>NUCLEOTIDE SEQUENCE [LARGE SCALE GENOMIC DNA]</scope>
    <source>
        <strain evidence="3 4">KCTC 19886</strain>
    </source>
</reference>
<feature type="compositionally biased region" description="Basic and acidic residues" evidence="1">
    <location>
        <begin position="122"/>
        <end position="139"/>
    </location>
</feature>
<protein>
    <recommendedName>
        <fullName evidence="5">DUF3040 family protein</fullName>
    </recommendedName>
</protein>
<gene>
    <name evidence="3" type="ORF">AB1207_22040</name>
</gene>
<dbReference type="Proteomes" id="UP001555826">
    <property type="component" value="Unassembled WGS sequence"/>
</dbReference>
<feature type="transmembrane region" description="Helical" evidence="2">
    <location>
        <begin position="51"/>
        <end position="73"/>
    </location>
</feature>
<evidence type="ECO:0000256" key="2">
    <source>
        <dbReference type="SAM" id="Phobius"/>
    </source>
</evidence>
<proteinExistence type="predicted"/>
<evidence type="ECO:0000313" key="3">
    <source>
        <dbReference type="EMBL" id="MEW9267435.1"/>
    </source>
</evidence>
<evidence type="ECO:0008006" key="5">
    <source>
        <dbReference type="Google" id="ProtNLM"/>
    </source>
</evidence>
<keyword evidence="4" id="KW-1185">Reference proteome</keyword>
<sequence>MRLPDDDEIYNVDSVYLGPPGRFIGRFRQRAIILFPGILLLVFVIERRAGFPFTLLTVGLTVMACAALTASIVDHTSSERSLGVLLRTSWQEVIGRRPRRATPRKRRTRSAEKVLRKTAVRQRPEESLGPRRTRFRDLPARTTPDTDSSAS</sequence>
<accession>A0ABV3PCU0</accession>